<evidence type="ECO:0000313" key="4">
    <source>
        <dbReference type="Proteomes" id="UP001608902"/>
    </source>
</evidence>
<dbReference type="EMBL" id="JBGFUD010013638">
    <property type="protein sequence ID" value="MFH4983764.1"/>
    <property type="molecule type" value="Genomic_DNA"/>
</dbReference>
<accession>A0ABD6F1M2</accession>
<dbReference type="PROSITE" id="PS50858">
    <property type="entry name" value="BSD"/>
    <property type="match status" value="1"/>
</dbReference>
<gene>
    <name evidence="3" type="ORF">AB6A40_010473</name>
</gene>
<proteinExistence type="predicted"/>
<sequence length="125" mass="14871">MRWPLNINTIQSNFKTYPAVEKKHLELVAHEMSEQQFWGKLFQSHYFHRERSANPNPSEPFSDCIMTDDIGMHKLLDGEVSNKTLDFAYLDDGLDFTDERAKISFLYLYPLLSFFVYPWLIHRVH</sequence>
<evidence type="ECO:0000256" key="1">
    <source>
        <dbReference type="SAM" id="Phobius"/>
    </source>
</evidence>
<dbReference type="PANTHER" id="PTHR12856">
    <property type="entry name" value="TRANSCRIPTION INITIATION FACTOR IIH-RELATED"/>
    <property type="match status" value="1"/>
</dbReference>
<dbReference type="InterPro" id="IPR005607">
    <property type="entry name" value="BSD_dom"/>
</dbReference>
<name>A0ABD6F1M2_9BILA</name>
<reference evidence="3 4" key="1">
    <citation type="submission" date="2024-08" db="EMBL/GenBank/DDBJ databases">
        <title>Gnathostoma spinigerum genome.</title>
        <authorList>
            <person name="Gonzalez-Bertolin B."/>
            <person name="Monzon S."/>
            <person name="Zaballos A."/>
            <person name="Jimenez P."/>
            <person name="Dekumyoy P."/>
            <person name="Varona S."/>
            <person name="Cuesta I."/>
            <person name="Sumanam S."/>
            <person name="Adisakwattana P."/>
            <person name="Gasser R.B."/>
            <person name="Hernandez-Gonzalez A."/>
            <person name="Young N.D."/>
            <person name="Perteguer M.J."/>
        </authorList>
    </citation>
    <scope>NUCLEOTIDE SEQUENCE [LARGE SCALE GENOMIC DNA]</scope>
    <source>
        <strain evidence="3">AL3</strain>
        <tissue evidence="3">Liver</tissue>
    </source>
</reference>
<keyword evidence="1" id="KW-1133">Transmembrane helix</keyword>
<keyword evidence="1" id="KW-0812">Transmembrane</keyword>
<keyword evidence="4" id="KW-1185">Reference proteome</keyword>
<keyword evidence="1" id="KW-0472">Membrane</keyword>
<evidence type="ECO:0000259" key="2">
    <source>
        <dbReference type="PROSITE" id="PS50858"/>
    </source>
</evidence>
<dbReference type="InterPro" id="IPR027079">
    <property type="entry name" value="Tfb1/GTF2H1"/>
</dbReference>
<dbReference type="Pfam" id="PF03909">
    <property type="entry name" value="BSD"/>
    <property type="match status" value="1"/>
</dbReference>
<dbReference type="AlphaFoldDB" id="A0ABD6F1M2"/>
<organism evidence="3 4">
    <name type="scientific">Gnathostoma spinigerum</name>
    <dbReference type="NCBI Taxonomy" id="75299"/>
    <lineage>
        <taxon>Eukaryota</taxon>
        <taxon>Metazoa</taxon>
        <taxon>Ecdysozoa</taxon>
        <taxon>Nematoda</taxon>
        <taxon>Chromadorea</taxon>
        <taxon>Rhabditida</taxon>
        <taxon>Spirurina</taxon>
        <taxon>Gnathostomatomorpha</taxon>
        <taxon>Gnathostomatoidea</taxon>
        <taxon>Gnathostomatidae</taxon>
        <taxon>Gnathostoma</taxon>
    </lineage>
</organism>
<feature type="domain" description="BSD" evidence="2">
    <location>
        <begin position="1"/>
        <end position="49"/>
    </location>
</feature>
<protein>
    <recommendedName>
        <fullName evidence="2">BSD domain-containing protein</fullName>
    </recommendedName>
</protein>
<dbReference type="Proteomes" id="UP001608902">
    <property type="component" value="Unassembled WGS sequence"/>
</dbReference>
<evidence type="ECO:0000313" key="3">
    <source>
        <dbReference type="EMBL" id="MFH4983764.1"/>
    </source>
</evidence>
<comment type="caution">
    <text evidence="3">The sequence shown here is derived from an EMBL/GenBank/DDBJ whole genome shotgun (WGS) entry which is preliminary data.</text>
</comment>
<feature type="transmembrane region" description="Helical" evidence="1">
    <location>
        <begin position="103"/>
        <end position="121"/>
    </location>
</feature>